<feature type="region of interest" description="Disordered" evidence="1">
    <location>
        <begin position="1"/>
        <end position="48"/>
    </location>
</feature>
<keyword evidence="3" id="KW-1185">Reference proteome</keyword>
<comment type="caution">
    <text evidence="2">The sequence shown here is derived from an EMBL/GenBank/DDBJ whole genome shotgun (WGS) entry which is preliminary data.</text>
</comment>
<gene>
    <name evidence="2" type="ORF">GIB67_038301</name>
</gene>
<evidence type="ECO:0000313" key="2">
    <source>
        <dbReference type="EMBL" id="KAF6134010.1"/>
    </source>
</evidence>
<sequence length="676" mass="76736">MSDVKVVTRNDDCCSSSTGSKNPKPSSKFVVSSSSEESSSSDRTMDNSEVIGTITVDKPAVPSGRDVGLQAGIETRQFFMYLENGDVAKKFLQYKRGLDGKWGHYVMNAGLWFRTLVRPDGKVDHYQVSSLDKWKGNMGIGDDIDISYYNETGAKVVEDGFLCYLNQVCEPLNKRWRDGGIARQFVADDVLKYYKFIYVKDRKSGYLFSDSARLKFFDFEYARRPWCNHLVMVRGNFMQVPGEPALELIYKNFNEKPNPKGAADTSSLFDVVSREGTELNKVLGVLGIRREKQLNSIVEKVQRAHQNRARATSGYAYDDILEIPACTVGTSSSLVRRPRVKRTVSSSEQIAPAQTPQMGTEGVDVDLSVAWKSVAEVLKVATTDRAEYEVEKAYLAEQLKERTALCEQLQKEKVLQREQFEKEEDIDLSLAGKYSEIIFPGDDASPVVEQSPTPPVADDMTKEEVVRLRGKVSEMEKALSRVRDSINRTQQGQRVMRIIFFNIKKEDRRVQAQLENDLRYARDELELCKDHNACLEMEKVECNKLLQSSDKRTILLEARLLDTQKRLQMSQSHLKKYLTPKRGKRASKTDHECQIADVFAFYGGELERVENEFRCYILSCGKDVDVENDKVDNMWFAKGNEGGGASTSKLRAEESDEEEVEDLLPPHCIRPILKRS</sequence>
<dbReference type="EMBL" id="JACGCM010002893">
    <property type="protein sequence ID" value="KAF6134010.1"/>
    <property type="molecule type" value="Genomic_DNA"/>
</dbReference>
<evidence type="ECO:0000256" key="1">
    <source>
        <dbReference type="SAM" id="MobiDB-lite"/>
    </source>
</evidence>
<feature type="region of interest" description="Disordered" evidence="1">
    <location>
        <begin position="643"/>
        <end position="662"/>
    </location>
</feature>
<organism evidence="2 3">
    <name type="scientific">Kingdonia uniflora</name>
    <dbReference type="NCBI Taxonomy" id="39325"/>
    <lineage>
        <taxon>Eukaryota</taxon>
        <taxon>Viridiplantae</taxon>
        <taxon>Streptophyta</taxon>
        <taxon>Embryophyta</taxon>
        <taxon>Tracheophyta</taxon>
        <taxon>Spermatophyta</taxon>
        <taxon>Magnoliopsida</taxon>
        <taxon>Ranunculales</taxon>
        <taxon>Circaeasteraceae</taxon>
        <taxon>Kingdonia</taxon>
    </lineage>
</organism>
<dbReference type="AlphaFoldDB" id="A0A7J7KUH4"/>
<name>A0A7J7KUH4_9MAGN</name>
<evidence type="ECO:0000313" key="3">
    <source>
        <dbReference type="Proteomes" id="UP000541444"/>
    </source>
</evidence>
<feature type="compositionally biased region" description="Low complexity" evidence="1">
    <location>
        <begin position="20"/>
        <end position="38"/>
    </location>
</feature>
<protein>
    <submittedName>
        <fullName evidence="2">Uncharacterized protein</fullName>
    </submittedName>
</protein>
<proteinExistence type="predicted"/>
<feature type="compositionally biased region" description="Basic and acidic residues" evidence="1">
    <location>
        <begin position="1"/>
        <end position="12"/>
    </location>
</feature>
<reference evidence="2 3" key="1">
    <citation type="journal article" date="2020" name="IScience">
        <title>Genome Sequencing of the Endangered Kingdonia uniflora (Circaeasteraceae, Ranunculales) Reveals Potential Mechanisms of Evolutionary Specialization.</title>
        <authorList>
            <person name="Sun Y."/>
            <person name="Deng T."/>
            <person name="Zhang A."/>
            <person name="Moore M.J."/>
            <person name="Landis J.B."/>
            <person name="Lin N."/>
            <person name="Zhang H."/>
            <person name="Zhang X."/>
            <person name="Huang J."/>
            <person name="Zhang X."/>
            <person name="Sun H."/>
            <person name="Wang H."/>
        </authorList>
    </citation>
    <scope>NUCLEOTIDE SEQUENCE [LARGE SCALE GENOMIC DNA]</scope>
    <source>
        <strain evidence="2">TB1705</strain>
        <tissue evidence="2">Leaf</tissue>
    </source>
</reference>
<dbReference type="Proteomes" id="UP000541444">
    <property type="component" value="Unassembled WGS sequence"/>
</dbReference>
<accession>A0A7J7KUH4</accession>